<dbReference type="Gene3D" id="1.10.10.10">
    <property type="entry name" value="Winged helix-like DNA-binding domain superfamily/Winged helix DNA-binding domain"/>
    <property type="match status" value="1"/>
</dbReference>
<organism evidence="5 6">
    <name type="scientific">Youngiibacter multivorans</name>
    <dbReference type="NCBI Taxonomy" id="937251"/>
    <lineage>
        <taxon>Bacteria</taxon>
        <taxon>Bacillati</taxon>
        <taxon>Bacillota</taxon>
        <taxon>Clostridia</taxon>
        <taxon>Eubacteriales</taxon>
        <taxon>Clostridiaceae</taxon>
        <taxon>Youngiibacter</taxon>
    </lineage>
</organism>
<dbReference type="PANTHER" id="PTHR42756">
    <property type="entry name" value="TRANSCRIPTIONAL REGULATOR, MARR"/>
    <property type="match status" value="1"/>
</dbReference>
<dbReference type="SMART" id="SM00347">
    <property type="entry name" value="HTH_MARR"/>
    <property type="match status" value="1"/>
</dbReference>
<dbReference type="PRINTS" id="PR00598">
    <property type="entry name" value="HTHMARR"/>
</dbReference>
<dbReference type="Pfam" id="PF12802">
    <property type="entry name" value="MarR_2"/>
    <property type="match status" value="1"/>
</dbReference>
<evidence type="ECO:0000313" key="6">
    <source>
        <dbReference type="Proteomes" id="UP001519271"/>
    </source>
</evidence>
<dbReference type="SUPFAM" id="SSF46785">
    <property type="entry name" value="Winged helix' DNA-binding domain"/>
    <property type="match status" value="1"/>
</dbReference>
<dbReference type="Proteomes" id="UP001519271">
    <property type="component" value="Unassembled WGS sequence"/>
</dbReference>
<evidence type="ECO:0000259" key="4">
    <source>
        <dbReference type="PROSITE" id="PS50995"/>
    </source>
</evidence>
<feature type="domain" description="HTH marR-type" evidence="4">
    <location>
        <begin position="1"/>
        <end position="135"/>
    </location>
</feature>
<evidence type="ECO:0000256" key="3">
    <source>
        <dbReference type="ARBA" id="ARBA00023163"/>
    </source>
</evidence>
<evidence type="ECO:0000313" key="5">
    <source>
        <dbReference type="EMBL" id="MBP1918186.1"/>
    </source>
</evidence>
<dbReference type="InterPro" id="IPR036388">
    <property type="entry name" value="WH-like_DNA-bd_sf"/>
</dbReference>
<dbReference type="PROSITE" id="PS01117">
    <property type="entry name" value="HTH_MARR_1"/>
    <property type="match status" value="1"/>
</dbReference>
<sequence length="138" mass="15483">MNIEESADAVGLFCRLRMNLKSDIPIRPSEMGVLVYTGNQAVPVTPLMISRFFRISKPSVTSLISALVKKGYLKKESSELDRRSYSLVITGEGKELVESTFAEYVKSMELLQGKMGEEKFNRFIELVQLANCILGEAR</sequence>
<keyword evidence="6" id="KW-1185">Reference proteome</keyword>
<protein>
    <submittedName>
        <fullName evidence="5">DNA-binding MarR family transcriptional regulator</fullName>
    </submittedName>
</protein>
<keyword evidence="2 5" id="KW-0238">DNA-binding</keyword>
<dbReference type="InterPro" id="IPR000835">
    <property type="entry name" value="HTH_MarR-typ"/>
</dbReference>
<proteinExistence type="predicted"/>
<comment type="caution">
    <text evidence="5">The sequence shown here is derived from an EMBL/GenBank/DDBJ whole genome shotgun (WGS) entry which is preliminary data.</text>
</comment>
<dbReference type="EMBL" id="JAGGKC010000003">
    <property type="protein sequence ID" value="MBP1918186.1"/>
    <property type="molecule type" value="Genomic_DNA"/>
</dbReference>
<dbReference type="InterPro" id="IPR023187">
    <property type="entry name" value="Tscrpt_reg_MarR-type_CS"/>
</dbReference>
<dbReference type="GO" id="GO:0003677">
    <property type="term" value="F:DNA binding"/>
    <property type="evidence" value="ECO:0007669"/>
    <property type="project" value="UniProtKB-KW"/>
</dbReference>
<keyword evidence="3" id="KW-0804">Transcription</keyword>
<dbReference type="RefSeq" id="WP_209458422.1">
    <property type="nucleotide sequence ID" value="NZ_JAGGKC010000003.1"/>
</dbReference>
<keyword evidence="1" id="KW-0805">Transcription regulation</keyword>
<dbReference type="PANTHER" id="PTHR42756:SF1">
    <property type="entry name" value="TRANSCRIPTIONAL REPRESSOR OF EMRAB OPERON"/>
    <property type="match status" value="1"/>
</dbReference>
<reference evidence="5 6" key="1">
    <citation type="submission" date="2021-03" db="EMBL/GenBank/DDBJ databases">
        <title>Genomic Encyclopedia of Type Strains, Phase IV (KMG-IV): sequencing the most valuable type-strain genomes for metagenomic binning, comparative biology and taxonomic classification.</title>
        <authorList>
            <person name="Goeker M."/>
        </authorList>
    </citation>
    <scope>NUCLEOTIDE SEQUENCE [LARGE SCALE GENOMIC DNA]</scope>
    <source>
        <strain evidence="5 6">DSM 6139</strain>
    </source>
</reference>
<name>A0ABS4G111_9CLOT</name>
<dbReference type="PROSITE" id="PS50995">
    <property type="entry name" value="HTH_MARR_2"/>
    <property type="match status" value="1"/>
</dbReference>
<gene>
    <name evidence="5" type="ORF">J2Z34_000657</name>
</gene>
<evidence type="ECO:0000256" key="2">
    <source>
        <dbReference type="ARBA" id="ARBA00023125"/>
    </source>
</evidence>
<evidence type="ECO:0000256" key="1">
    <source>
        <dbReference type="ARBA" id="ARBA00023015"/>
    </source>
</evidence>
<accession>A0ABS4G111</accession>
<dbReference type="InterPro" id="IPR036390">
    <property type="entry name" value="WH_DNA-bd_sf"/>
</dbReference>